<dbReference type="PROSITE" id="PS00059">
    <property type="entry name" value="ADH_ZINC"/>
    <property type="match status" value="1"/>
</dbReference>
<dbReference type="OrthoDB" id="5484143at2"/>
<keyword evidence="5" id="KW-0560">Oxidoreductase</keyword>
<dbReference type="PANTHER" id="PTHR42813:SF3">
    <property type="entry name" value="GLUTATHIONE-INDEPENDENT FORMALDEHYDE DEHYDROGENASE"/>
    <property type="match status" value="1"/>
</dbReference>
<dbReference type="Gene3D" id="3.90.180.10">
    <property type="entry name" value="Medium-chain alcohol dehydrogenases, catalytic domain"/>
    <property type="match status" value="1"/>
</dbReference>
<dbReference type="Gene3D" id="3.40.50.720">
    <property type="entry name" value="NAD(P)-binding Rossmann-like Domain"/>
    <property type="match status" value="1"/>
</dbReference>
<dbReference type="KEGG" id="mbd:MEBOL_001205"/>
<dbReference type="InterPro" id="IPR036291">
    <property type="entry name" value="NAD(P)-bd_dom_sf"/>
</dbReference>
<proteinExistence type="inferred from homology"/>
<gene>
    <name evidence="8" type="ORF">MEBOL_001205</name>
</gene>
<evidence type="ECO:0000256" key="3">
    <source>
        <dbReference type="ARBA" id="ARBA00022723"/>
    </source>
</evidence>
<keyword evidence="6" id="KW-0520">NAD</keyword>
<dbReference type="RefSeq" id="WP_095976516.1">
    <property type="nucleotide sequence ID" value="NZ_CP022163.1"/>
</dbReference>
<dbReference type="GO" id="GO:0016491">
    <property type="term" value="F:oxidoreductase activity"/>
    <property type="evidence" value="ECO:0007669"/>
    <property type="project" value="UniProtKB-KW"/>
</dbReference>
<dbReference type="SUPFAM" id="SSF50129">
    <property type="entry name" value="GroES-like"/>
    <property type="match status" value="1"/>
</dbReference>
<evidence type="ECO:0000313" key="9">
    <source>
        <dbReference type="Proteomes" id="UP000217289"/>
    </source>
</evidence>
<dbReference type="PANTHER" id="PTHR42813">
    <property type="entry name" value="ZINC-TYPE ALCOHOL DEHYDROGENASE-LIKE"/>
    <property type="match status" value="1"/>
</dbReference>
<dbReference type="AlphaFoldDB" id="A0A250I976"/>
<dbReference type="GO" id="GO:0008270">
    <property type="term" value="F:zinc ion binding"/>
    <property type="evidence" value="ECO:0007669"/>
    <property type="project" value="InterPro"/>
</dbReference>
<dbReference type="Pfam" id="PF08240">
    <property type="entry name" value="ADH_N"/>
    <property type="match status" value="1"/>
</dbReference>
<dbReference type="InterPro" id="IPR011032">
    <property type="entry name" value="GroES-like_sf"/>
</dbReference>
<accession>A0A250I976</accession>
<evidence type="ECO:0000256" key="5">
    <source>
        <dbReference type="ARBA" id="ARBA00023002"/>
    </source>
</evidence>
<dbReference type="InterPro" id="IPR013154">
    <property type="entry name" value="ADH-like_N"/>
</dbReference>
<sequence>MLAVVLKDAMTVRVEEVEDPRIEKPTDAIIRITSSGICGSDLHMYEGRTLMPVDPVLGHENMGIVQEVGSAVVSVRKGDRVVLPFNIGCGTCFNCTRRGTHSCLMANPHGPHAAYGYAAMGPYKGGQAEYLRVPWADFNCLKLPGQPGDDLEDDFLLLSDVFPTAYHATELARVQPGSTVAVFGAGPVGLLAAYCSLIRGAAEVYVVDSVPERLAKVREMGAVPVDFTRGDPVEQIRQLRRSNPFITGAMRPGEEQMMGVMCGIDAVGYQARDIRYADTHGGPERAAQVLEQLIELINPTGHLGSVGVYIAPDPGARDESTRQGLYTLPFAKAWDKGLTISGGQTPVKRYNVFLRDLIIARRARPGFIVSHHLPLSAAPDAYRKFDARKEGYTKVILLPQTSPMARA</sequence>
<dbReference type="SUPFAM" id="SSF51735">
    <property type="entry name" value="NAD(P)-binding Rossmann-fold domains"/>
    <property type="match status" value="1"/>
</dbReference>
<dbReference type="EMBL" id="CP022163">
    <property type="protein sequence ID" value="ATB27760.1"/>
    <property type="molecule type" value="Genomic_DNA"/>
</dbReference>
<reference evidence="8 9" key="1">
    <citation type="submission" date="2017-06" db="EMBL/GenBank/DDBJ databases">
        <authorList>
            <person name="Kim H.J."/>
            <person name="Triplett B.A."/>
        </authorList>
    </citation>
    <scope>NUCLEOTIDE SEQUENCE [LARGE SCALE GENOMIC DNA]</scope>
    <source>
        <strain evidence="8 9">DSM 14713</strain>
    </source>
</reference>
<dbReference type="InterPro" id="IPR002328">
    <property type="entry name" value="ADH_Zn_CS"/>
</dbReference>
<comment type="similarity">
    <text evidence="2">Belongs to the zinc-containing alcohol dehydrogenase family.</text>
</comment>
<evidence type="ECO:0000256" key="2">
    <source>
        <dbReference type="ARBA" id="ARBA00008072"/>
    </source>
</evidence>
<evidence type="ECO:0000313" key="8">
    <source>
        <dbReference type="EMBL" id="ATB27760.1"/>
    </source>
</evidence>
<evidence type="ECO:0000259" key="7">
    <source>
        <dbReference type="Pfam" id="PF08240"/>
    </source>
</evidence>
<keyword evidence="3" id="KW-0479">Metal-binding</keyword>
<organism evidence="8 9">
    <name type="scientific">Melittangium boletus DSM 14713</name>
    <dbReference type="NCBI Taxonomy" id="1294270"/>
    <lineage>
        <taxon>Bacteria</taxon>
        <taxon>Pseudomonadati</taxon>
        <taxon>Myxococcota</taxon>
        <taxon>Myxococcia</taxon>
        <taxon>Myxococcales</taxon>
        <taxon>Cystobacterineae</taxon>
        <taxon>Archangiaceae</taxon>
        <taxon>Melittangium</taxon>
    </lineage>
</organism>
<evidence type="ECO:0000256" key="1">
    <source>
        <dbReference type="ARBA" id="ARBA00001947"/>
    </source>
</evidence>
<keyword evidence="4" id="KW-0862">Zinc</keyword>
<feature type="domain" description="Alcohol dehydrogenase-like N-terminal" evidence="7">
    <location>
        <begin position="25"/>
        <end position="144"/>
    </location>
</feature>
<dbReference type="Proteomes" id="UP000217289">
    <property type="component" value="Chromosome"/>
</dbReference>
<keyword evidence="9" id="KW-1185">Reference proteome</keyword>
<evidence type="ECO:0000256" key="4">
    <source>
        <dbReference type="ARBA" id="ARBA00022833"/>
    </source>
</evidence>
<evidence type="ECO:0000256" key="6">
    <source>
        <dbReference type="ARBA" id="ARBA00023027"/>
    </source>
</evidence>
<comment type="cofactor">
    <cofactor evidence="1">
        <name>Zn(2+)</name>
        <dbReference type="ChEBI" id="CHEBI:29105"/>
    </cofactor>
</comment>
<name>A0A250I976_9BACT</name>
<protein>
    <submittedName>
        <fullName evidence="8">Alcohol dehydrogenase</fullName>
    </submittedName>
</protein>
<dbReference type="CDD" id="cd08282">
    <property type="entry name" value="PFDH_like"/>
    <property type="match status" value="1"/>
</dbReference>